<evidence type="ECO:0000313" key="2">
    <source>
        <dbReference type="Proteomes" id="UP000555564"/>
    </source>
</evidence>
<protein>
    <submittedName>
        <fullName evidence="1">Uncharacterized protein</fullName>
    </submittedName>
</protein>
<keyword evidence="2" id="KW-1185">Reference proteome</keyword>
<sequence length="108" mass="11504">MPDHVDVQHQQAGLAISRWDTAASTVTTTWNTGKQTIRAHTSRSPWGNDSAGQAFKSAYLGNGGGPEKMIRDGDQIIEGVTVLGEKVRTAVTRTKQTDQAQAAAARGI</sequence>
<dbReference type="Proteomes" id="UP000555564">
    <property type="component" value="Unassembled WGS sequence"/>
</dbReference>
<name>A0A7X0M867_9ACTN</name>
<organism evidence="1 2">
    <name type="scientific">Sphaerisporangium rubeum</name>
    <dbReference type="NCBI Taxonomy" id="321317"/>
    <lineage>
        <taxon>Bacteria</taxon>
        <taxon>Bacillati</taxon>
        <taxon>Actinomycetota</taxon>
        <taxon>Actinomycetes</taxon>
        <taxon>Streptosporangiales</taxon>
        <taxon>Streptosporangiaceae</taxon>
        <taxon>Sphaerisporangium</taxon>
    </lineage>
</organism>
<gene>
    <name evidence="1" type="ORF">BJ992_004483</name>
</gene>
<reference evidence="1 2" key="1">
    <citation type="submission" date="2020-08" db="EMBL/GenBank/DDBJ databases">
        <title>Sequencing the genomes of 1000 actinobacteria strains.</title>
        <authorList>
            <person name="Klenk H.-P."/>
        </authorList>
    </citation>
    <scope>NUCLEOTIDE SEQUENCE [LARGE SCALE GENOMIC DNA]</scope>
    <source>
        <strain evidence="1 2">DSM 44936</strain>
    </source>
</reference>
<evidence type="ECO:0000313" key="1">
    <source>
        <dbReference type="EMBL" id="MBB6475052.1"/>
    </source>
</evidence>
<proteinExistence type="predicted"/>
<dbReference type="Gene3D" id="1.10.287.1060">
    <property type="entry name" value="ESAT-6-like"/>
    <property type="match status" value="1"/>
</dbReference>
<dbReference type="RefSeq" id="WP_184984089.1">
    <property type="nucleotide sequence ID" value="NZ_BAAALO010000076.1"/>
</dbReference>
<dbReference type="EMBL" id="JACHIU010000001">
    <property type="protein sequence ID" value="MBB6475052.1"/>
    <property type="molecule type" value="Genomic_DNA"/>
</dbReference>
<accession>A0A7X0M867</accession>
<comment type="caution">
    <text evidence="1">The sequence shown here is derived from an EMBL/GenBank/DDBJ whole genome shotgun (WGS) entry which is preliminary data.</text>
</comment>
<dbReference type="AlphaFoldDB" id="A0A7X0M867"/>